<dbReference type="InterPro" id="IPR045343">
    <property type="entry name" value="VpsR"/>
</dbReference>
<dbReference type="InterPro" id="IPR025662">
    <property type="entry name" value="Sigma_54_int_dom_ATP-bd_1"/>
</dbReference>
<dbReference type="SUPFAM" id="SSF52540">
    <property type="entry name" value="P-loop containing nucleoside triphosphate hydrolases"/>
    <property type="match status" value="1"/>
</dbReference>
<dbReference type="PROSITE" id="PS00675">
    <property type="entry name" value="SIGMA54_INTERACT_1"/>
    <property type="match status" value="1"/>
</dbReference>
<dbReference type="InterPro" id="IPR002197">
    <property type="entry name" value="HTH_Fis"/>
</dbReference>
<organism evidence="7 8">
    <name type="scientific">Jeongeupia chitinilytica</name>
    <dbReference type="NCBI Taxonomy" id="1041641"/>
    <lineage>
        <taxon>Bacteria</taxon>
        <taxon>Pseudomonadati</taxon>
        <taxon>Pseudomonadota</taxon>
        <taxon>Betaproteobacteria</taxon>
        <taxon>Neisseriales</taxon>
        <taxon>Chitinibacteraceae</taxon>
        <taxon>Jeongeupia</taxon>
    </lineage>
</organism>
<dbReference type="InterPro" id="IPR025944">
    <property type="entry name" value="Sigma_54_int_dom_CS"/>
</dbReference>
<dbReference type="PROSITE" id="PS50045">
    <property type="entry name" value="SIGMA54_INTERACT_4"/>
    <property type="match status" value="1"/>
</dbReference>
<accession>A0ABQ3H266</accession>
<dbReference type="InterPro" id="IPR003593">
    <property type="entry name" value="AAA+_ATPase"/>
</dbReference>
<dbReference type="EMBL" id="BMYO01000008">
    <property type="protein sequence ID" value="GHD66497.1"/>
    <property type="molecule type" value="Genomic_DNA"/>
</dbReference>
<dbReference type="InterPro" id="IPR025943">
    <property type="entry name" value="Sigma_54_int_dom_ATP-bd_2"/>
</dbReference>
<dbReference type="Gene3D" id="1.10.8.60">
    <property type="match status" value="1"/>
</dbReference>
<dbReference type="Gene3D" id="3.40.50.300">
    <property type="entry name" value="P-loop containing nucleotide triphosphate hydrolases"/>
    <property type="match status" value="1"/>
</dbReference>
<dbReference type="SMART" id="SM00382">
    <property type="entry name" value="AAA"/>
    <property type="match status" value="1"/>
</dbReference>
<gene>
    <name evidence="7" type="ORF">GCM10007350_28800</name>
</gene>
<comment type="caution">
    <text evidence="7">The sequence shown here is derived from an EMBL/GenBank/DDBJ whole genome shotgun (WGS) entry which is preliminary data.</text>
</comment>
<dbReference type="Proteomes" id="UP000604737">
    <property type="component" value="Unassembled WGS sequence"/>
</dbReference>
<keyword evidence="8" id="KW-1185">Reference proteome</keyword>
<dbReference type="Pfam" id="PF00158">
    <property type="entry name" value="Sigma54_activat"/>
    <property type="match status" value="1"/>
</dbReference>
<evidence type="ECO:0000256" key="1">
    <source>
        <dbReference type="ARBA" id="ARBA00022741"/>
    </source>
</evidence>
<proteinExistence type="predicted"/>
<evidence type="ECO:0000256" key="4">
    <source>
        <dbReference type="ARBA" id="ARBA00023125"/>
    </source>
</evidence>
<dbReference type="PANTHER" id="PTHR32071">
    <property type="entry name" value="TRANSCRIPTIONAL REGULATORY PROTEIN"/>
    <property type="match status" value="1"/>
</dbReference>
<reference evidence="8" key="1">
    <citation type="journal article" date="2019" name="Int. J. Syst. Evol. Microbiol.">
        <title>The Global Catalogue of Microorganisms (GCM) 10K type strain sequencing project: providing services to taxonomists for standard genome sequencing and annotation.</title>
        <authorList>
            <consortium name="The Broad Institute Genomics Platform"/>
            <consortium name="The Broad Institute Genome Sequencing Center for Infectious Disease"/>
            <person name="Wu L."/>
            <person name="Ma J."/>
        </authorList>
    </citation>
    <scope>NUCLEOTIDE SEQUENCE [LARGE SCALE GENOMIC DNA]</scope>
    <source>
        <strain evidence="8">KCTC 23701</strain>
    </source>
</reference>
<keyword evidence="4" id="KW-0238">DNA-binding</keyword>
<name>A0ABQ3H266_9NEIS</name>
<evidence type="ECO:0000259" key="6">
    <source>
        <dbReference type="PROSITE" id="PS50045"/>
    </source>
</evidence>
<keyword evidence="2" id="KW-0067">ATP-binding</keyword>
<evidence type="ECO:0000256" key="3">
    <source>
        <dbReference type="ARBA" id="ARBA00023015"/>
    </source>
</evidence>
<dbReference type="InterPro" id="IPR027417">
    <property type="entry name" value="P-loop_NTPase"/>
</dbReference>
<feature type="domain" description="Sigma-54 factor interaction" evidence="6">
    <location>
        <begin position="141"/>
        <end position="370"/>
    </location>
</feature>
<keyword evidence="5" id="KW-0804">Transcription</keyword>
<dbReference type="SUPFAM" id="SSF46689">
    <property type="entry name" value="Homeodomain-like"/>
    <property type="match status" value="1"/>
</dbReference>
<dbReference type="InterPro" id="IPR009057">
    <property type="entry name" value="Homeodomain-like_sf"/>
</dbReference>
<keyword evidence="1" id="KW-0547">Nucleotide-binding</keyword>
<protein>
    <submittedName>
        <fullName evidence="7">Sigma-54-dependent Fis family transcriptional regulator</fullName>
    </submittedName>
</protein>
<dbReference type="PROSITE" id="PS00676">
    <property type="entry name" value="SIGMA54_INTERACT_2"/>
    <property type="match status" value="1"/>
</dbReference>
<dbReference type="Pfam" id="PF20161">
    <property type="entry name" value="VpsR"/>
    <property type="match status" value="1"/>
</dbReference>
<dbReference type="Pfam" id="PF02954">
    <property type="entry name" value="HTH_8"/>
    <property type="match status" value="1"/>
</dbReference>
<dbReference type="PROSITE" id="PS00688">
    <property type="entry name" value="SIGMA54_INTERACT_3"/>
    <property type="match status" value="1"/>
</dbReference>
<evidence type="ECO:0000256" key="5">
    <source>
        <dbReference type="ARBA" id="ARBA00023163"/>
    </source>
</evidence>
<dbReference type="InterPro" id="IPR002078">
    <property type="entry name" value="Sigma_54_int"/>
</dbReference>
<dbReference type="PANTHER" id="PTHR32071:SF120">
    <property type="entry name" value="TRANSCRIPTIONAL REGULATOR-RELATED"/>
    <property type="match status" value="1"/>
</dbReference>
<dbReference type="InterPro" id="IPR058031">
    <property type="entry name" value="AAA_lid_NorR"/>
</dbReference>
<sequence length="445" mass="49511">MNSRALLLYSSEPERTSPAPLPDLIPGWQWSIATTPACAHQQIHNHNVRVGVIHLPPSLPVAFDQLETLTASHPQIEWIVAASPDVLSETDVGRFIASTCFDYHTLPADPDRLAVTLGHAWGRAQMRERCRDTSRPGQFGMVGESAPMLRLYGNLEKISNSDAPVLVQGESGTGKELVARAIHRHSSRAQQPYIAVNCGAIPVNLIQSELFGYEKGAFTGANQRKIGLIESANGGTVFLDEIGDLPFESQVMLLRFLQEHCIERVGGHTPINVDVRVIAATHVNLELAVAARSFREDLFYRLNVLRVTVPPLRERLEDVDLLADWCFEVFASEKNAHVQGFSLRAKQAMSRYGWPGNVRELINRVRRAMVMSESRLITAEDLLLDAPSSDTPASASLEEARDQVERDLIEHALQINKQNITETARQLGLSRSTLYRLINKLELKQ</sequence>
<dbReference type="Gene3D" id="1.10.10.60">
    <property type="entry name" value="Homeodomain-like"/>
    <property type="match status" value="1"/>
</dbReference>
<dbReference type="CDD" id="cd00009">
    <property type="entry name" value="AAA"/>
    <property type="match status" value="1"/>
</dbReference>
<dbReference type="Pfam" id="PF25601">
    <property type="entry name" value="AAA_lid_14"/>
    <property type="match status" value="1"/>
</dbReference>
<dbReference type="PRINTS" id="PR01590">
    <property type="entry name" value="HTHFIS"/>
</dbReference>
<dbReference type="RefSeq" id="WP_189461601.1">
    <property type="nucleotide sequence ID" value="NZ_BMYO01000008.1"/>
</dbReference>
<keyword evidence="3" id="KW-0805">Transcription regulation</keyword>
<evidence type="ECO:0000313" key="7">
    <source>
        <dbReference type="EMBL" id="GHD66497.1"/>
    </source>
</evidence>
<evidence type="ECO:0000313" key="8">
    <source>
        <dbReference type="Proteomes" id="UP000604737"/>
    </source>
</evidence>
<evidence type="ECO:0000256" key="2">
    <source>
        <dbReference type="ARBA" id="ARBA00022840"/>
    </source>
</evidence>